<organism evidence="4">
    <name type="scientific">Serratia marcescens</name>
    <dbReference type="NCBI Taxonomy" id="615"/>
    <lineage>
        <taxon>Bacteria</taxon>
        <taxon>Pseudomonadati</taxon>
        <taxon>Pseudomonadota</taxon>
        <taxon>Gammaproteobacteria</taxon>
        <taxon>Enterobacterales</taxon>
        <taxon>Yersiniaceae</taxon>
        <taxon>Serratia</taxon>
    </lineage>
</organism>
<name>A0AAP8TUY4_SERMA</name>
<reference evidence="4" key="1">
    <citation type="submission" date="2018-01" db="EMBL/GenBank/DDBJ databases">
        <title>The opportunistic pathogen Serratia marcescens is an overlooked threat to honeybees.</title>
        <authorList>
            <person name="Raymann K."/>
            <person name="Shaffer Z."/>
            <person name="Coon K."/>
            <person name="Salisbury S."/>
            <person name="Moran N.A."/>
        </authorList>
    </citation>
    <scope>NUCLEOTIDE SEQUENCE [LARGE SCALE GENOMIC DNA]</scope>
    <source>
        <strain evidence="4">KZ19</strain>
    </source>
</reference>
<dbReference type="Pfam" id="PF23961">
    <property type="entry name" value="Phage_tail_terminator_9"/>
    <property type="match status" value="1"/>
</dbReference>
<gene>
    <name evidence="3" type="ORF">C3R40_012965</name>
    <name evidence="4" type="ORF">C3R40_21150</name>
    <name evidence="2" type="ORF">DKC05_27670</name>
</gene>
<reference evidence="3 5" key="4">
    <citation type="submission" date="2024-07" db="EMBL/GenBank/DDBJ databases">
        <authorList>
            <person name="Raymann K."/>
        </authorList>
    </citation>
    <scope>NUCLEOTIDE SEQUENCE [LARGE SCALE GENOMIC DNA]</scope>
    <source>
        <strain evidence="3 5">KZ19</strain>
    </source>
</reference>
<accession>A0AAP8TUY4</accession>
<evidence type="ECO:0000259" key="1">
    <source>
        <dbReference type="Pfam" id="PF23961"/>
    </source>
</evidence>
<dbReference type="EMBL" id="PQGI01000014">
    <property type="protein sequence ID" value="POP15008.1"/>
    <property type="molecule type" value="Genomic_DNA"/>
</dbReference>
<dbReference type="NCBIfam" id="NF047498">
    <property type="entry name" value="LIC_12616_fam"/>
    <property type="match status" value="1"/>
</dbReference>
<dbReference type="RefSeq" id="WP_047730616.1">
    <property type="nucleotide sequence ID" value="NZ_CP011642.1"/>
</dbReference>
<dbReference type="Proteomes" id="UP000245399">
    <property type="component" value="Chromosome"/>
</dbReference>
<protein>
    <recommendedName>
        <fullName evidence="1">Phage neck terminator protein gp12-like domain-containing protein</fullName>
    </recommendedName>
</protein>
<dbReference type="AlphaFoldDB" id="A0AAP8TUY4"/>
<sequence length="183" mass="20124">MSANVTLSITESDLYKALGDFLQGLFVDAQIERTQQNGVPMPQGEFIAMTSLNSAGLSTAVVKYTPPPAAGMGTQHITRTTRWECQLDFFGDSAERNSLMFATLIRSEFGTSAFRCSGGVLTPLYCSDPRQTTMINGEWQYEPRWTLEFIAQIKPVVSAPLAFFDNVTIKTTTTESIDGNSNQ</sequence>
<dbReference type="EMBL" id="PQGI02000001">
    <property type="protein sequence ID" value="MEX3187534.1"/>
    <property type="molecule type" value="Genomic_DNA"/>
</dbReference>
<proteinExistence type="predicted"/>
<dbReference type="EMBL" id="CP029449">
    <property type="protein sequence ID" value="AWL71157.1"/>
    <property type="molecule type" value="Genomic_DNA"/>
</dbReference>
<evidence type="ECO:0000313" key="3">
    <source>
        <dbReference type="EMBL" id="MEX3187534.1"/>
    </source>
</evidence>
<evidence type="ECO:0000313" key="5">
    <source>
        <dbReference type="Proteomes" id="UP000237365"/>
    </source>
</evidence>
<evidence type="ECO:0000313" key="2">
    <source>
        <dbReference type="EMBL" id="AWL71157.1"/>
    </source>
</evidence>
<evidence type="ECO:0000313" key="4">
    <source>
        <dbReference type="EMBL" id="POP15008.1"/>
    </source>
</evidence>
<reference evidence="3 5" key="3">
    <citation type="submission" date="2024-07" db="EMBL/GenBank/DDBJ databases">
        <title>Making a pathogen? Evaluating the impact of protist predation on the evolution of virulence in Serratia marcescens.</title>
        <authorList>
            <person name="Hopkins H."/>
            <person name="Lopezguerra C."/>
            <person name="Lau M.-J."/>
        </authorList>
    </citation>
    <scope>NUCLEOTIDE SEQUENCE [LARGE SCALE GENOMIC DNA]</scope>
    <source>
        <strain evidence="3 5">KZ19</strain>
    </source>
</reference>
<dbReference type="InterPro" id="IPR057087">
    <property type="entry name" value="Gp12-like"/>
</dbReference>
<feature type="domain" description="Phage neck terminator protein gp12-like" evidence="1">
    <location>
        <begin position="12"/>
        <end position="172"/>
    </location>
</feature>
<dbReference type="Proteomes" id="UP000237365">
    <property type="component" value="Unassembled WGS sequence"/>
</dbReference>
<evidence type="ECO:0000313" key="6">
    <source>
        <dbReference type="Proteomes" id="UP000245399"/>
    </source>
</evidence>
<reference evidence="2 6" key="2">
    <citation type="submission" date="2018-05" db="EMBL/GenBank/DDBJ databases">
        <title>Klebsiella quasipneumonaiae provides a window into carbapenemase gene transfer, plasmid rearrangements and nosocomial acquisition from the hospital environment.</title>
        <authorList>
            <person name="Mathers A.J."/>
            <person name="Vegesana K."/>
            <person name="Stoesser N."/>
            <person name="Crook D."/>
            <person name="Vaughan A."/>
            <person name="Barry K."/>
            <person name="Parikh H."/>
            <person name="Sebra R."/>
            <person name="Kotay S."/>
            <person name="Walker A.S."/>
            <person name="Sheppard A.E."/>
        </authorList>
    </citation>
    <scope>NUCLEOTIDE SEQUENCE [LARGE SCALE GENOMIC DNA]</scope>
    <source>
        <strain evidence="2 6">CAV1761</strain>
    </source>
</reference>